<sequence>MELKFSKMEGLGNDFVVIDDREQLVENKVSYNDLSIRVCDRHFGIGADGLIVVLNSESHDIKFRIFNPDGSEPEMCGNGIRCYAKYVHDNRIINKLEFKVDTLAGTIIPKVNIGEDGLVDTVKVDMGEPILKTKDIPFISENEIAISENLNVDGKEVKVTTVSMGNPHAIIFVDDIKTAPVSTLGPKVETHERFPEKTNVEFINIISRNEMNMRVWERGAGETLACGTGASASLVAATLNNFTDNKVLIHLLGGDLTIELDKNNNHVFKTGPATLVFDGILKI</sequence>
<evidence type="ECO:0000256" key="9">
    <source>
        <dbReference type="HAMAP-Rule" id="MF_00197"/>
    </source>
</evidence>
<comment type="similarity">
    <text evidence="2 9">Belongs to the diaminopimelate epimerase family.</text>
</comment>
<feature type="active site" description="Proton donor" evidence="9">
    <location>
        <position position="76"/>
    </location>
</feature>
<reference evidence="11 12" key="1">
    <citation type="submission" date="2022-11" db="EMBL/GenBank/DDBJ databases">
        <title>Haliovirga abyssi gen. nov., sp. nov., a mesophilic fermentative bacterium isolated from the Iheya North hydrothermal field and the proposal of Haliovirgaceae fam. nov.</title>
        <authorList>
            <person name="Miyazaki U."/>
            <person name="Tame A."/>
            <person name="Miyazaki J."/>
            <person name="Takai K."/>
            <person name="Sawayama S."/>
            <person name="Kitajima M."/>
            <person name="Okamoto A."/>
            <person name="Nakagawa S."/>
        </authorList>
    </citation>
    <scope>NUCLEOTIDE SEQUENCE [LARGE SCALE GENOMIC DNA]</scope>
    <source>
        <strain evidence="11 12">IC12</strain>
    </source>
</reference>
<feature type="binding site" evidence="9">
    <location>
        <position position="199"/>
    </location>
    <ligand>
        <name>substrate</name>
    </ligand>
</feature>
<comment type="caution">
    <text evidence="9">Lacks conserved residue(s) required for the propagation of feature annotation.</text>
</comment>
<feature type="binding site" evidence="9">
    <location>
        <position position="67"/>
    </location>
    <ligand>
        <name>substrate</name>
    </ligand>
</feature>
<evidence type="ECO:0000256" key="3">
    <source>
        <dbReference type="ARBA" id="ARBA00013080"/>
    </source>
</evidence>
<dbReference type="GO" id="GO:0005829">
    <property type="term" value="C:cytosol"/>
    <property type="evidence" value="ECO:0007669"/>
    <property type="project" value="TreeGrafter"/>
</dbReference>
<dbReference type="EMBL" id="AP027059">
    <property type="protein sequence ID" value="BDU50441.1"/>
    <property type="molecule type" value="Genomic_DNA"/>
</dbReference>
<feature type="binding site" evidence="9">
    <location>
        <position position="13"/>
    </location>
    <ligand>
        <name>substrate</name>
    </ligand>
</feature>
<comment type="catalytic activity">
    <reaction evidence="8 9">
        <text>(2S,6S)-2,6-diaminopimelate = meso-2,6-diaminopimelate</text>
        <dbReference type="Rhea" id="RHEA:15393"/>
        <dbReference type="ChEBI" id="CHEBI:57609"/>
        <dbReference type="ChEBI" id="CHEBI:57791"/>
        <dbReference type="EC" id="5.1.1.7"/>
    </reaction>
</comment>
<evidence type="ECO:0000256" key="6">
    <source>
        <dbReference type="ARBA" id="ARBA00023154"/>
    </source>
</evidence>
<evidence type="ECO:0000256" key="10">
    <source>
        <dbReference type="PROSITE-ProRule" id="PRU10125"/>
    </source>
</evidence>
<keyword evidence="6 9" id="KW-0457">Lysine biosynthesis</keyword>
<feature type="site" description="Could be important to modulate the pK values of the two catalytic cysteine residues" evidence="9">
    <location>
        <position position="217"/>
    </location>
</feature>
<evidence type="ECO:0000256" key="2">
    <source>
        <dbReference type="ARBA" id="ARBA00010219"/>
    </source>
</evidence>
<dbReference type="GO" id="GO:0008837">
    <property type="term" value="F:diaminopimelate epimerase activity"/>
    <property type="evidence" value="ECO:0007669"/>
    <property type="project" value="UniProtKB-UniRule"/>
</dbReference>
<dbReference type="PANTHER" id="PTHR31689">
    <property type="entry name" value="DIAMINOPIMELATE EPIMERASE, CHLOROPLASTIC"/>
    <property type="match status" value="1"/>
</dbReference>
<dbReference type="AlphaFoldDB" id="A0AAU9D392"/>
<dbReference type="NCBIfam" id="TIGR00652">
    <property type="entry name" value="DapF"/>
    <property type="match status" value="1"/>
</dbReference>
<dbReference type="FunFam" id="3.10.310.10:FF:000001">
    <property type="entry name" value="Diaminopimelate epimerase"/>
    <property type="match status" value="1"/>
</dbReference>
<dbReference type="EC" id="5.1.1.7" evidence="3 9"/>
<evidence type="ECO:0000256" key="7">
    <source>
        <dbReference type="ARBA" id="ARBA00023235"/>
    </source>
</evidence>
<dbReference type="GO" id="GO:0009089">
    <property type="term" value="P:lysine biosynthetic process via diaminopimelate"/>
    <property type="evidence" value="ECO:0007669"/>
    <property type="project" value="UniProtKB-UniRule"/>
</dbReference>
<evidence type="ECO:0000313" key="12">
    <source>
        <dbReference type="Proteomes" id="UP001321582"/>
    </source>
</evidence>
<dbReference type="Proteomes" id="UP001321582">
    <property type="component" value="Chromosome"/>
</dbReference>
<comment type="subunit">
    <text evidence="9">Homodimer.</text>
</comment>
<evidence type="ECO:0000256" key="1">
    <source>
        <dbReference type="ARBA" id="ARBA00005196"/>
    </source>
</evidence>
<dbReference type="PANTHER" id="PTHR31689:SF0">
    <property type="entry name" value="DIAMINOPIMELATE EPIMERASE"/>
    <property type="match status" value="1"/>
</dbReference>
<dbReference type="InterPro" id="IPR018510">
    <property type="entry name" value="DAP_epimerase_AS"/>
</dbReference>
<comment type="pathway">
    <text evidence="1 9">Amino-acid biosynthesis; L-lysine biosynthesis via DAP pathway; DL-2,6-diaminopimelate from LL-2,6-diaminopimelate: step 1/1.</text>
</comment>
<dbReference type="PROSITE" id="PS01326">
    <property type="entry name" value="DAP_EPIMERASE"/>
    <property type="match status" value="1"/>
</dbReference>
<gene>
    <name evidence="9" type="primary">dapF</name>
    <name evidence="11" type="ORF">HLVA_10100</name>
</gene>
<dbReference type="HAMAP" id="MF_00197">
    <property type="entry name" value="DAP_epimerase"/>
    <property type="match status" value="1"/>
</dbReference>
<dbReference type="Pfam" id="PF01678">
    <property type="entry name" value="DAP_epimerase"/>
    <property type="match status" value="2"/>
</dbReference>
<keyword evidence="5 9" id="KW-0028">Amino-acid biosynthesis</keyword>
<comment type="subcellular location">
    <subcellularLocation>
        <location evidence="9">Cytoplasm</location>
    </subcellularLocation>
</comment>
<evidence type="ECO:0000256" key="4">
    <source>
        <dbReference type="ARBA" id="ARBA00022490"/>
    </source>
</evidence>
<dbReference type="RefSeq" id="WP_307905370.1">
    <property type="nucleotide sequence ID" value="NZ_AP027059.1"/>
</dbReference>
<comment type="function">
    <text evidence="9">Catalyzes the stereoinversion of LL-2,6-diaminopimelate (L,L-DAP) to meso-diaminopimelate (meso-DAP), a precursor of L-lysine and an essential component of the bacterial peptidoglycan.</text>
</comment>
<name>A0AAU9D392_9FUSO</name>
<keyword evidence="12" id="KW-1185">Reference proteome</keyword>
<feature type="active site" evidence="10">
    <location>
        <position position="76"/>
    </location>
</feature>
<feature type="binding site" evidence="9">
    <location>
        <begin position="217"/>
        <end position="218"/>
    </location>
    <ligand>
        <name>substrate</name>
    </ligand>
</feature>
<evidence type="ECO:0000256" key="5">
    <source>
        <dbReference type="ARBA" id="ARBA00022605"/>
    </source>
</evidence>
<accession>A0AAU9D392</accession>
<feature type="binding site" evidence="9">
    <location>
        <position position="166"/>
    </location>
    <ligand>
        <name>substrate</name>
    </ligand>
</feature>
<keyword evidence="4 9" id="KW-0963">Cytoplasm</keyword>
<feature type="binding site" evidence="9">
    <location>
        <begin position="227"/>
        <end position="228"/>
    </location>
    <ligand>
        <name>substrate</name>
    </ligand>
</feature>
<organism evidence="11 12">
    <name type="scientific">Haliovirga abyssi</name>
    <dbReference type="NCBI Taxonomy" id="2996794"/>
    <lineage>
        <taxon>Bacteria</taxon>
        <taxon>Fusobacteriati</taxon>
        <taxon>Fusobacteriota</taxon>
        <taxon>Fusobacteriia</taxon>
        <taxon>Fusobacteriales</taxon>
        <taxon>Haliovirgaceae</taxon>
        <taxon>Haliovirga</taxon>
    </lineage>
</organism>
<feature type="site" description="Could be important to modulate the pK values of the two catalytic cysteine residues" evidence="9">
    <location>
        <position position="168"/>
    </location>
</feature>
<keyword evidence="7 9" id="KW-0413">Isomerase</keyword>
<evidence type="ECO:0000313" key="11">
    <source>
        <dbReference type="EMBL" id="BDU50441.1"/>
    </source>
</evidence>
<protein>
    <recommendedName>
        <fullName evidence="3 9">Diaminopimelate epimerase</fullName>
        <shortName evidence="9">DAP epimerase</shortName>
        <ecNumber evidence="3 9">5.1.1.7</ecNumber>
    </recommendedName>
    <alternativeName>
        <fullName evidence="9">PLP-independent amino acid racemase</fullName>
    </alternativeName>
</protein>
<dbReference type="Gene3D" id="3.10.310.10">
    <property type="entry name" value="Diaminopimelate Epimerase, Chain A, domain 1"/>
    <property type="match status" value="2"/>
</dbReference>
<dbReference type="InterPro" id="IPR001653">
    <property type="entry name" value="DAP_epimerase_DapF"/>
</dbReference>
<feature type="active site" description="Proton acceptor" evidence="9">
    <location>
        <position position="226"/>
    </location>
</feature>
<evidence type="ECO:0000256" key="8">
    <source>
        <dbReference type="ARBA" id="ARBA00051712"/>
    </source>
</evidence>
<feature type="binding site" evidence="9">
    <location>
        <begin position="77"/>
        <end position="78"/>
    </location>
    <ligand>
        <name>substrate</name>
    </ligand>
</feature>
<proteinExistence type="inferred from homology"/>
<dbReference type="KEGG" id="haby:HLVA_10100"/>
<dbReference type="SUPFAM" id="SSF54506">
    <property type="entry name" value="Diaminopimelate epimerase-like"/>
    <property type="match status" value="2"/>
</dbReference>